<organism evidence="2 3">
    <name type="scientific">Candidatus Ryanbacteria bacterium RIFCSPLOWO2_02_FULL_45_11c</name>
    <dbReference type="NCBI Taxonomy" id="1802128"/>
    <lineage>
        <taxon>Bacteria</taxon>
        <taxon>Candidatus Ryaniibacteriota</taxon>
    </lineage>
</organism>
<sequence length="106" mass="12002">MKFRGFKAQMILEGTKTSSLRLFDDKNLTKGDDLELINFDTGEPFAYAKITEIIKKPLGEITDQDLIGHEPFGSKEDMYASLRKYYTNVDATTLAKIVRFKAATKS</sequence>
<dbReference type="AlphaFoldDB" id="A0A1G2GXB7"/>
<dbReference type="Pfam" id="PF04266">
    <property type="entry name" value="ASCH"/>
    <property type="match status" value="1"/>
</dbReference>
<dbReference type="EMBL" id="MHNY01000039">
    <property type="protein sequence ID" value="OGZ54789.1"/>
    <property type="molecule type" value="Genomic_DNA"/>
</dbReference>
<dbReference type="STRING" id="1802128.A3H64_02590"/>
<dbReference type="InterPro" id="IPR007374">
    <property type="entry name" value="ASCH_domain"/>
</dbReference>
<dbReference type="SMART" id="SM01022">
    <property type="entry name" value="ASCH"/>
    <property type="match status" value="1"/>
</dbReference>
<feature type="domain" description="ASCH" evidence="1">
    <location>
        <begin position="1"/>
        <end position="99"/>
    </location>
</feature>
<evidence type="ECO:0000313" key="3">
    <source>
        <dbReference type="Proteomes" id="UP000178186"/>
    </source>
</evidence>
<name>A0A1G2GXB7_9BACT</name>
<accession>A0A1G2GXB7</accession>
<comment type="caution">
    <text evidence="2">The sequence shown here is derived from an EMBL/GenBank/DDBJ whole genome shotgun (WGS) entry which is preliminary data.</text>
</comment>
<dbReference type="SUPFAM" id="SSF88697">
    <property type="entry name" value="PUA domain-like"/>
    <property type="match status" value="1"/>
</dbReference>
<dbReference type="Proteomes" id="UP000178186">
    <property type="component" value="Unassembled WGS sequence"/>
</dbReference>
<dbReference type="InterPro" id="IPR015947">
    <property type="entry name" value="PUA-like_sf"/>
</dbReference>
<reference evidence="2 3" key="1">
    <citation type="journal article" date="2016" name="Nat. Commun.">
        <title>Thousands of microbial genomes shed light on interconnected biogeochemical processes in an aquifer system.</title>
        <authorList>
            <person name="Anantharaman K."/>
            <person name="Brown C.T."/>
            <person name="Hug L.A."/>
            <person name="Sharon I."/>
            <person name="Castelle C.J."/>
            <person name="Probst A.J."/>
            <person name="Thomas B.C."/>
            <person name="Singh A."/>
            <person name="Wilkins M.J."/>
            <person name="Karaoz U."/>
            <person name="Brodie E.L."/>
            <person name="Williams K.H."/>
            <person name="Hubbard S.S."/>
            <person name="Banfield J.F."/>
        </authorList>
    </citation>
    <scope>NUCLEOTIDE SEQUENCE [LARGE SCALE GENOMIC DNA]</scope>
</reference>
<protein>
    <recommendedName>
        <fullName evidence="1">ASCH domain-containing protein</fullName>
    </recommendedName>
</protein>
<evidence type="ECO:0000313" key="2">
    <source>
        <dbReference type="EMBL" id="OGZ54789.1"/>
    </source>
</evidence>
<evidence type="ECO:0000259" key="1">
    <source>
        <dbReference type="SMART" id="SM01022"/>
    </source>
</evidence>
<proteinExistence type="predicted"/>
<gene>
    <name evidence="2" type="ORF">A3H64_02590</name>
</gene>
<dbReference type="Gene3D" id="2.30.130.30">
    <property type="entry name" value="Hypothetical protein"/>
    <property type="match status" value="1"/>
</dbReference>